<evidence type="ECO:0000259" key="3">
    <source>
        <dbReference type="PROSITE" id="PS51752"/>
    </source>
</evidence>
<evidence type="ECO:0000313" key="4">
    <source>
        <dbReference type="EMBL" id="AHZ86978.1"/>
    </source>
</evidence>
<dbReference type="PANTHER" id="PTHR46506">
    <property type="entry name" value="OS05G0143600 PROTEIN"/>
    <property type="match status" value="1"/>
</dbReference>
<dbReference type="AlphaFoldDB" id="A0A059VAE5"/>
<evidence type="ECO:0000313" key="5">
    <source>
        <dbReference type="EMBL" id="KAF5818801.1"/>
    </source>
</evidence>
<dbReference type="Proteomes" id="UP000215914">
    <property type="component" value="Chromosome 2"/>
</dbReference>
<reference evidence="6" key="3">
    <citation type="submission" date="2017-02" db="EMBL/GenBank/DDBJ databases">
        <title>Sunflower complete genome.</title>
        <authorList>
            <person name="Langlade N."/>
            <person name="Munos S."/>
        </authorList>
    </citation>
    <scope>NUCLEOTIDE SEQUENCE [LARGE SCALE GENOMIC DNA]</scope>
    <source>
        <tissue evidence="6">Leaves</tissue>
    </source>
</reference>
<organism evidence="4">
    <name type="scientific">Helianthus annuus</name>
    <name type="common">Common sunflower</name>
    <dbReference type="NCBI Taxonomy" id="4232"/>
    <lineage>
        <taxon>Eukaryota</taxon>
        <taxon>Viridiplantae</taxon>
        <taxon>Streptophyta</taxon>
        <taxon>Embryophyta</taxon>
        <taxon>Tracheophyta</taxon>
        <taxon>Spermatophyta</taxon>
        <taxon>Magnoliopsida</taxon>
        <taxon>eudicotyledons</taxon>
        <taxon>Gunneridae</taxon>
        <taxon>Pentapetalae</taxon>
        <taxon>asterids</taxon>
        <taxon>campanulids</taxon>
        <taxon>Asterales</taxon>
        <taxon>Asteraceae</taxon>
        <taxon>Asteroideae</taxon>
        <taxon>Heliantheae alliance</taxon>
        <taxon>Heliantheae</taxon>
        <taxon>Helianthus</taxon>
    </lineage>
</organism>
<name>A0A059VAE5_HELAN</name>
<dbReference type="PROSITE" id="PS51752">
    <property type="entry name" value="JACALIN_LECTIN"/>
    <property type="match status" value="1"/>
</dbReference>
<proteinExistence type="evidence at transcript level"/>
<dbReference type="SMART" id="SM00915">
    <property type="entry name" value="Jacalin"/>
    <property type="match status" value="1"/>
</dbReference>
<dbReference type="InterPro" id="IPR036404">
    <property type="entry name" value="Jacalin-like_lectin_dom_sf"/>
</dbReference>
<dbReference type="GO" id="GO:0030246">
    <property type="term" value="F:carbohydrate binding"/>
    <property type="evidence" value="ECO:0007669"/>
    <property type="project" value="UniProtKB-KW"/>
</dbReference>
<dbReference type="SUPFAM" id="SSF51101">
    <property type="entry name" value="Mannose-binding lectins"/>
    <property type="match status" value="1"/>
</dbReference>
<dbReference type="CDD" id="cd09612">
    <property type="entry name" value="Jacalin"/>
    <property type="match status" value="1"/>
</dbReference>
<evidence type="ECO:0000313" key="7">
    <source>
        <dbReference type="Proteomes" id="UP000215914"/>
    </source>
</evidence>
<dbReference type="Gene3D" id="2.100.10.30">
    <property type="entry name" value="Jacalin-like lectin domain"/>
    <property type="match status" value="1"/>
</dbReference>
<dbReference type="OrthoDB" id="581739at2759"/>
<evidence type="ECO:0000256" key="2">
    <source>
        <dbReference type="ARBA" id="ARBA00022734"/>
    </source>
</evidence>
<dbReference type="Pfam" id="PF01419">
    <property type="entry name" value="Jacalin"/>
    <property type="match status" value="1"/>
</dbReference>
<dbReference type="SMR" id="A0A059VAE5"/>
<keyword evidence="2 4" id="KW-0430">Lectin</keyword>
<accession>A0A059VAE5</accession>
<feature type="domain" description="Jacalin-type lectin" evidence="3">
    <location>
        <begin position="5"/>
        <end position="145"/>
    </location>
</feature>
<dbReference type="OMA" id="RDEYLAC"/>
<dbReference type="EMBL" id="MNCJ02000317">
    <property type="protein sequence ID" value="KAF5818801.1"/>
    <property type="molecule type" value="Genomic_DNA"/>
</dbReference>
<keyword evidence="7" id="KW-1185">Reference proteome</keyword>
<dbReference type="EMBL" id="CM007891">
    <property type="protein sequence ID" value="OTG34555.1"/>
    <property type="molecule type" value="Genomic_DNA"/>
</dbReference>
<evidence type="ECO:0000256" key="1">
    <source>
        <dbReference type="ARBA" id="ARBA00006568"/>
    </source>
</evidence>
<dbReference type="Gramene" id="mRNA:HanXRQr2_Chr02g0070251">
    <property type="protein sequence ID" value="mRNA:HanXRQr2_Chr02g0070251"/>
    <property type="gene ID" value="HanXRQr2_Chr02g0070251"/>
</dbReference>
<evidence type="ECO:0000313" key="6">
    <source>
        <dbReference type="EMBL" id="OTG34555.1"/>
    </source>
</evidence>
<dbReference type="EMBL" id="KJ681498">
    <property type="protein sequence ID" value="AHZ86978.1"/>
    <property type="molecule type" value="mRNA"/>
</dbReference>
<dbReference type="InterPro" id="IPR001229">
    <property type="entry name" value="Jacalin-like_lectin_dom"/>
</dbReference>
<reference evidence="5" key="4">
    <citation type="submission" date="2020-06" db="EMBL/GenBank/DDBJ databases">
        <title>Helianthus annuus Genome sequencing and assembly Release 2.</title>
        <authorList>
            <person name="Gouzy J."/>
            <person name="Langlade N."/>
            <person name="Munos S."/>
        </authorList>
    </citation>
    <scope>NUCLEOTIDE SEQUENCE</scope>
    <source>
        <tissue evidence="5">Leaves</tissue>
    </source>
</reference>
<dbReference type="InterPro" id="IPR033734">
    <property type="entry name" value="Jacalin-like_lectin_dom_plant"/>
</dbReference>
<gene>
    <name evidence="6" type="primary">LECH</name>
    <name evidence="6" type="ORF">HannXRQ_Chr02g0047121</name>
    <name evidence="5" type="ORF">HanXRQr2_Chr02g0070251</name>
</gene>
<reference evidence="4" key="1">
    <citation type="submission" date="2014-04" db="EMBL/GenBank/DDBJ databases">
        <title>CDS sequence of Helja, an extracellular jacalin like lectin of Heliantus annuus seeds.</title>
        <authorList>
            <person name="Pinedo M.L."/>
            <person name="Carvalho A.O."/>
            <person name="Gomes V.M."/>
            <person name="Soares J.R."/>
            <person name="Regente M.C."/>
            <person name="de la Canal L."/>
        </authorList>
    </citation>
    <scope>NUCLEOTIDE SEQUENCE</scope>
</reference>
<comment type="similarity">
    <text evidence="1">Belongs to the jacalin lectin family.</text>
</comment>
<sequence length="145" mass="15313">MANNYVEVGPWGGSGGANPWSIIPNGGRITRINVRSGAIVDAIYFGYTEGGTNYETAIFGGRNGSLSTIDIADDEEIIEINGKVATFENLNLVTQLTFVTNKQTYGPYGTNGGTDFSCPIAKGKVVGFFGRYGAYLDAIGVVLSP</sequence>
<protein>
    <submittedName>
        <fullName evidence="4">Extracellular jacalin-like lectin</fullName>
    </submittedName>
    <submittedName>
        <fullName evidence="5">Jacalin-like lectin domain-containing protein</fullName>
    </submittedName>
    <submittedName>
        <fullName evidence="6">Putative horcolin</fullName>
    </submittedName>
</protein>
<reference evidence="5 7" key="2">
    <citation type="journal article" date="2017" name="Nature">
        <title>The sunflower genome provides insights into oil metabolism, flowering and Asterid evolution.</title>
        <authorList>
            <person name="Badouin H."/>
            <person name="Gouzy J."/>
            <person name="Grassa C.J."/>
            <person name="Murat F."/>
            <person name="Staton S.E."/>
            <person name="Cottret L."/>
            <person name="Lelandais-Briere C."/>
            <person name="Owens G.L."/>
            <person name="Carrere S."/>
            <person name="Mayjonade B."/>
            <person name="Legrand L."/>
            <person name="Gill N."/>
            <person name="Kane N.C."/>
            <person name="Bowers J.E."/>
            <person name="Hubner S."/>
            <person name="Bellec A."/>
            <person name="Berard A."/>
            <person name="Berges H."/>
            <person name="Blanchet N."/>
            <person name="Boniface M.C."/>
            <person name="Brunel D."/>
            <person name="Catrice O."/>
            <person name="Chaidir N."/>
            <person name="Claudel C."/>
            <person name="Donnadieu C."/>
            <person name="Faraut T."/>
            <person name="Fievet G."/>
            <person name="Helmstetter N."/>
            <person name="King M."/>
            <person name="Knapp S.J."/>
            <person name="Lai Z."/>
            <person name="Le Paslier M.C."/>
            <person name="Lippi Y."/>
            <person name="Lorenzon L."/>
            <person name="Mandel J.R."/>
            <person name="Marage G."/>
            <person name="Marchand G."/>
            <person name="Marquand E."/>
            <person name="Bret-Mestries E."/>
            <person name="Morien E."/>
            <person name="Nambeesan S."/>
            <person name="Nguyen T."/>
            <person name="Pegot-Espagnet P."/>
            <person name="Pouilly N."/>
            <person name="Raftis F."/>
            <person name="Sallet E."/>
            <person name="Schiex T."/>
            <person name="Thomas J."/>
            <person name="Vandecasteele C."/>
            <person name="Vares D."/>
            <person name="Vear F."/>
            <person name="Vautrin S."/>
            <person name="Crespi M."/>
            <person name="Mangin B."/>
            <person name="Burke J.M."/>
            <person name="Salse J."/>
            <person name="Munos S."/>
            <person name="Vincourt P."/>
            <person name="Rieseberg L.H."/>
            <person name="Langlade N.B."/>
        </authorList>
    </citation>
    <scope>NUCLEOTIDE SEQUENCE [LARGE SCALE GENOMIC DNA]</scope>
    <source>
        <strain evidence="7">cv. SF193</strain>
        <tissue evidence="5">Leaves</tissue>
    </source>
</reference>